<feature type="non-terminal residue" evidence="10">
    <location>
        <position position="1"/>
    </location>
</feature>
<dbReference type="InterPro" id="IPR003172">
    <property type="entry name" value="ML_dom"/>
</dbReference>
<feature type="signal peptide" evidence="8">
    <location>
        <begin position="1"/>
        <end position="22"/>
    </location>
</feature>
<dbReference type="PANTHER" id="PTHR11306">
    <property type="entry name" value="NIEMANN PICK TYPE C2 PROTEIN NPC2-RELATED"/>
    <property type="match status" value="1"/>
</dbReference>
<comment type="similarity">
    <text evidence="2">Belongs to the NPC2 family.</text>
</comment>
<feature type="non-terminal residue" evidence="10">
    <location>
        <position position="175"/>
    </location>
</feature>
<keyword evidence="7" id="KW-0445">Lipid transport</keyword>
<dbReference type="OMA" id="HQTYDLC"/>
<dbReference type="PANTHER" id="PTHR11306:SF0">
    <property type="entry name" value="PHOSPHATIDYLGLYCEROL_PHOSPHATIDYLINOSITOL TRANSFER PROTEIN"/>
    <property type="match status" value="1"/>
</dbReference>
<evidence type="ECO:0000313" key="10">
    <source>
        <dbReference type="EMBL" id="RFU29737.1"/>
    </source>
</evidence>
<feature type="chain" id="PRO_5017791246" description="Phosphatidylglycerol/phosphatidylinositol transfer protein" evidence="8">
    <location>
        <begin position="23"/>
        <end position="175"/>
    </location>
</feature>
<reference evidence="10 11" key="1">
    <citation type="submission" date="2018-05" db="EMBL/GenBank/DDBJ databases">
        <title>Draft genome sequence of Scytalidium lignicola DSM 105466, a ubiquitous saprotrophic fungus.</title>
        <authorList>
            <person name="Buettner E."/>
            <person name="Gebauer A.M."/>
            <person name="Hofrichter M."/>
            <person name="Liers C."/>
            <person name="Kellner H."/>
        </authorList>
    </citation>
    <scope>NUCLEOTIDE SEQUENCE [LARGE SCALE GENOMIC DNA]</scope>
    <source>
        <strain evidence="10 11">DSM 105466</strain>
    </source>
</reference>
<evidence type="ECO:0000256" key="4">
    <source>
        <dbReference type="ARBA" id="ARBA00016056"/>
    </source>
</evidence>
<evidence type="ECO:0000256" key="3">
    <source>
        <dbReference type="ARBA" id="ARBA00011245"/>
    </source>
</evidence>
<evidence type="ECO:0000256" key="1">
    <source>
        <dbReference type="ARBA" id="ARBA00002053"/>
    </source>
</evidence>
<keyword evidence="6 8" id="KW-0732">Signal</keyword>
<dbReference type="InterPro" id="IPR039670">
    <property type="entry name" value="NPC2-like"/>
</dbReference>
<dbReference type="AlphaFoldDB" id="A0A3E2H8W5"/>
<dbReference type="EMBL" id="NCSJ02000119">
    <property type="protein sequence ID" value="RFU29737.1"/>
    <property type="molecule type" value="Genomic_DNA"/>
</dbReference>
<sequence length="175" mass="18725">MKFTSNVVTLLLSTVVASRGLSAGGFSWPGQSVVAQEDKVPIPGDNPLTYCNANHDDDILILDHVNLTPNPPAAGATLTIEAVGTLLEKIEEGAYVNLQVKYGLIRLVNTQADLCDQIKNVDLSCPIEKGKISIVKDVSLPKEIPPGKYTVLADAYTFDKKKIACLEAEVVFGTA</sequence>
<comment type="function">
    <text evidence="1">Catalyzes the intermembrane transfer of phosphatidylglycerol and phosphatidylinositol.</text>
</comment>
<dbReference type="Gene3D" id="2.60.40.770">
    <property type="match status" value="1"/>
</dbReference>
<dbReference type="STRING" id="5539.A0A3E2H8W5"/>
<evidence type="ECO:0000259" key="9">
    <source>
        <dbReference type="SMART" id="SM00737"/>
    </source>
</evidence>
<comment type="caution">
    <text evidence="10">The sequence shown here is derived from an EMBL/GenBank/DDBJ whole genome shotgun (WGS) entry which is preliminary data.</text>
</comment>
<evidence type="ECO:0000256" key="7">
    <source>
        <dbReference type="ARBA" id="ARBA00023055"/>
    </source>
</evidence>
<evidence type="ECO:0000256" key="5">
    <source>
        <dbReference type="ARBA" id="ARBA00022448"/>
    </source>
</evidence>
<dbReference type="Pfam" id="PF02221">
    <property type="entry name" value="E1_DerP2_DerF2"/>
    <property type="match status" value="1"/>
</dbReference>
<organism evidence="10 11">
    <name type="scientific">Scytalidium lignicola</name>
    <name type="common">Hyphomycete</name>
    <dbReference type="NCBI Taxonomy" id="5539"/>
    <lineage>
        <taxon>Eukaryota</taxon>
        <taxon>Fungi</taxon>
        <taxon>Dikarya</taxon>
        <taxon>Ascomycota</taxon>
        <taxon>Pezizomycotina</taxon>
        <taxon>Leotiomycetes</taxon>
        <taxon>Leotiomycetes incertae sedis</taxon>
        <taxon>Scytalidium</taxon>
    </lineage>
</organism>
<comment type="subunit">
    <text evidence="3">Monomer.</text>
</comment>
<dbReference type="FunFam" id="2.60.40.770:FF:000004">
    <property type="entry name" value="Phosphatidylglycerol/phosphatidylinositol transfer protein"/>
    <property type="match status" value="1"/>
</dbReference>
<accession>A0A3E2H8W5</accession>
<protein>
    <recommendedName>
        <fullName evidence="4">Phosphatidylglycerol/phosphatidylinositol transfer protein</fullName>
    </recommendedName>
</protein>
<dbReference type="OrthoDB" id="6409159at2759"/>
<dbReference type="InterPro" id="IPR014756">
    <property type="entry name" value="Ig_E-set"/>
</dbReference>
<keyword evidence="11" id="KW-1185">Reference proteome</keyword>
<feature type="domain" description="MD-2-related lipid-recognition" evidence="9">
    <location>
        <begin position="48"/>
        <end position="170"/>
    </location>
</feature>
<evidence type="ECO:0000256" key="8">
    <source>
        <dbReference type="SAM" id="SignalP"/>
    </source>
</evidence>
<dbReference type="SMART" id="SM00737">
    <property type="entry name" value="ML"/>
    <property type="match status" value="1"/>
</dbReference>
<dbReference type="GO" id="GO:0032366">
    <property type="term" value="P:intracellular sterol transport"/>
    <property type="evidence" value="ECO:0007669"/>
    <property type="project" value="InterPro"/>
</dbReference>
<dbReference type="InterPro" id="IPR033917">
    <property type="entry name" value="ML_PG-PI_TP"/>
</dbReference>
<dbReference type="SUPFAM" id="SSF81296">
    <property type="entry name" value="E set domains"/>
    <property type="match status" value="1"/>
</dbReference>
<proteinExistence type="inferred from homology"/>
<evidence type="ECO:0000256" key="6">
    <source>
        <dbReference type="ARBA" id="ARBA00022729"/>
    </source>
</evidence>
<evidence type="ECO:0000313" key="11">
    <source>
        <dbReference type="Proteomes" id="UP000258309"/>
    </source>
</evidence>
<evidence type="ECO:0000256" key="2">
    <source>
        <dbReference type="ARBA" id="ARBA00006370"/>
    </source>
</evidence>
<name>A0A3E2H8W5_SCYLI</name>
<dbReference type="Proteomes" id="UP000258309">
    <property type="component" value="Unassembled WGS sequence"/>
</dbReference>
<gene>
    <name evidence="10" type="ORF">B7463_g6614</name>
</gene>
<dbReference type="CDD" id="cd00917">
    <property type="entry name" value="PG-PI_TP"/>
    <property type="match status" value="1"/>
</dbReference>
<keyword evidence="5" id="KW-0813">Transport</keyword>
<dbReference type="GO" id="GO:0032934">
    <property type="term" value="F:sterol binding"/>
    <property type="evidence" value="ECO:0007669"/>
    <property type="project" value="InterPro"/>
</dbReference>